<sequence>MNIGFEAKRIFHNRTGLGNYSRDLVRILSQYFPENKYFLYNPIPTNKNLFKTNNISVFEKKPNSNFYSRFYNIWRQKGVVKDLVTDEIILFHGLSGEIPRGLTKTKIKSIVTVHDLIFMRLPQFYSFWDRVIYFYKFRKSTREANIVVAISEQTKIDLIKYFNVPSDKIKVIYQGCNPAFKKDYSTKQKETVIEKYNLPDNFILNVGTVECRKNVLSAVKAIKDIDISLVIIGNQTPYKKKVEDYIVENNIEHKILFLNNVDVEELAIIYQLATLFIYPSLYEGFGIPIIESLYSKTPVITTKGGVFHESGGQSTLYIDSNNIEEIKNSIQLLLNNHELRTEMANKGYDFVQKFNDEHIATNVYNVYKSLL</sequence>
<organism evidence="4 5">
    <name type="scientific">Flavobacterium ammonificans</name>
    <dbReference type="NCBI Taxonomy" id="1751056"/>
    <lineage>
        <taxon>Bacteria</taxon>
        <taxon>Pseudomonadati</taxon>
        <taxon>Bacteroidota</taxon>
        <taxon>Flavobacteriia</taxon>
        <taxon>Flavobacteriales</taxon>
        <taxon>Flavobacteriaceae</taxon>
        <taxon>Flavobacterium</taxon>
    </lineage>
</organism>
<feature type="domain" description="Glycosyl transferase family 1" evidence="2">
    <location>
        <begin position="195"/>
        <end position="348"/>
    </location>
</feature>
<dbReference type="InterPro" id="IPR001296">
    <property type="entry name" value="Glyco_trans_1"/>
</dbReference>
<evidence type="ECO:0000256" key="1">
    <source>
        <dbReference type="ARBA" id="ARBA00022679"/>
    </source>
</evidence>
<dbReference type="PANTHER" id="PTHR46401:SF2">
    <property type="entry name" value="GLYCOSYLTRANSFERASE WBBK-RELATED"/>
    <property type="match status" value="1"/>
</dbReference>
<evidence type="ECO:0000313" key="4">
    <source>
        <dbReference type="EMBL" id="BDB53525.1"/>
    </source>
</evidence>
<reference evidence="4 5" key="1">
    <citation type="journal article" date="2022" name="Int. J. Syst. Evol. Microbiol.">
        <title>Flavobacterium ammonificans sp. nov. and Flavobacterium ammoniigenes sp. nov., ammonifying bacteria isolated from surface river water.</title>
        <authorList>
            <person name="Watanabe K."/>
            <person name="Kitamura T."/>
            <person name="Ogata Y."/>
            <person name="Shindo C."/>
            <person name="Suda W."/>
        </authorList>
    </citation>
    <scope>NUCLEOTIDE SEQUENCE [LARGE SCALE GENOMIC DNA]</scope>
    <source>
        <strain evidence="4 5">GENT11</strain>
    </source>
</reference>
<dbReference type="Pfam" id="PF13439">
    <property type="entry name" value="Glyco_transf_4"/>
    <property type="match status" value="1"/>
</dbReference>
<dbReference type="Gene3D" id="3.40.50.2000">
    <property type="entry name" value="Glycogen Phosphorylase B"/>
    <property type="match status" value="2"/>
</dbReference>
<dbReference type="InterPro" id="IPR028098">
    <property type="entry name" value="Glyco_trans_4-like_N"/>
</dbReference>
<evidence type="ECO:0000313" key="5">
    <source>
        <dbReference type="Proteomes" id="UP001319865"/>
    </source>
</evidence>
<dbReference type="CDD" id="cd03809">
    <property type="entry name" value="GT4_MtfB-like"/>
    <property type="match status" value="1"/>
</dbReference>
<proteinExistence type="predicted"/>
<name>A0ABN6KWM1_9FLAO</name>
<dbReference type="RefSeq" id="WP_229329786.1">
    <property type="nucleotide sequence ID" value="NZ_AP025183.1"/>
</dbReference>
<keyword evidence="5" id="KW-1185">Reference proteome</keyword>
<protein>
    <submittedName>
        <fullName evidence="4">Glycosyl transferase family 1</fullName>
    </submittedName>
</protein>
<feature type="domain" description="Glycosyltransferase subfamily 4-like N-terminal" evidence="3">
    <location>
        <begin position="100"/>
        <end position="179"/>
    </location>
</feature>
<reference evidence="4 5" key="2">
    <citation type="journal article" date="2022" name="Microorganisms">
        <title>Complete Genome Sequences of Two Flavobacterium ammonificans Strains and a Flavobacterium ammoniigenes Strain of Ammonifying Bacterioplankton Isolated from Surface River Water.</title>
        <authorList>
            <person name="Suda W."/>
            <person name="Ogata Y."/>
            <person name="Shindo C."/>
            <person name="Watanabe K."/>
        </authorList>
    </citation>
    <scope>NUCLEOTIDE SEQUENCE [LARGE SCALE GENOMIC DNA]</scope>
    <source>
        <strain evidence="4 5">GENT11</strain>
    </source>
</reference>
<keyword evidence="1 4" id="KW-0808">Transferase</keyword>
<dbReference type="PANTHER" id="PTHR46401">
    <property type="entry name" value="GLYCOSYLTRANSFERASE WBBK-RELATED"/>
    <property type="match status" value="1"/>
</dbReference>
<gene>
    <name evidence="4" type="ORF">GENT11_18370</name>
</gene>
<accession>A0ABN6KWM1</accession>
<evidence type="ECO:0000259" key="2">
    <source>
        <dbReference type="Pfam" id="PF00534"/>
    </source>
</evidence>
<dbReference type="Pfam" id="PF00534">
    <property type="entry name" value="Glycos_transf_1"/>
    <property type="match status" value="1"/>
</dbReference>
<dbReference type="SUPFAM" id="SSF53756">
    <property type="entry name" value="UDP-Glycosyltransferase/glycogen phosphorylase"/>
    <property type="match status" value="1"/>
</dbReference>
<dbReference type="EMBL" id="AP025183">
    <property type="protein sequence ID" value="BDB53525.1"/>
    <property type="molecule type" value="Genomic_DNA"/>
</dbReference>
<dbReference type="GO" id="GO:0016740">
    <property type="term" value="F:transferase activity"/>
    <property type="evidence" value="ECO:0007669"/>
    <property type="project" value="UniProtKB-KW"/>
</dbReference>
<evidence type="ECO:0000259" key="3">
    <source>
        <dbReference type="Pfam" id="PF13439"/>
    </source>
</evidence>
<dbReference type="Proteomes" id="UP001319865">
    <property type="component" value="Chromosome"/>
</dbReference>